<accession>A0AAD5XE29</accession>
<gene>
    <name evidence="6" type="ORF">HK100_011571</name>
</gene>
<dbReference type="Proteomes" id="UP001211907">
    <property type="component" value="Unassembled WGS sequence"/>
</dbReference>
<keyword evidence="4" id="KW-0378">Hydrolase</keyword>
<dbReference type="InterPro" id="IPR029058">
    <property type="entry name" value="AB_hydrolase_fold"/>
</dbReference>
<dbReference type="SUPFAM" id="SSF53474">
    <property type="entry name" value="alpha/beta-Hydrolases"/>
    <property type="match status" value="1"/>
</dbReference>
<keyword evidence="3" id="KW-0551">Lipid droplet</keyword>
<keyword evidence="5" id="KW-0472">Membrane</keyword>
<evidence type="ECO:0000256" key="4">
    <source>
        <dbReference type="ARBA" id="ARBA00022801"/>
    </source>
</evidence>
<evidence type="ECO:0000256" key="5">
    <source>
        <dbReference type="SAM" id="Phobius"/>
    </source>
</evidence>
<evidence type="ECO:0000256" key="2">
    <source>
        <dbReference type="ARBA" id="ARBA00008300"/>
    </source>
</evidence>
<keyword evidence="5" id="KW-1133">Transmembrane helix</keyword>
<organism evidence="6 7">
    <name type="scientific">Physocladia obscura</name>
    <dbReference type="NCBI Taxonomy" id="109957"/>
    <lineage>
        <taxon>Eukaryota</taxon>
        <taxon>Fungi</taxon>
        <taxon>Fungi incertae sedis</taxon>
        <taxon>Chytridiomycota</taxon>
        <taxon>Chytridiomycota incertae sedis</taxon>
        <taxon>Chytridiomycetes</taxon>
        <taxon>Chytridiales</taxon>
        <taxon>Chytriomycetaceae</taxon>
        <taxon>Physocladia</taxon>
    </lineage>
</organism>
<comment type="similarity">
    <text evidence="2">Belongs to the AB hydrolase superfamily. LDAH family.</text>
</comment>
<keyword evidence="7" id="KW-1185">Reference proteome</keyword>
<dbReference type="PANTHER" id="PTHR13390:SF0">
    <property type="entry name" value="LIPID DROPLET-ASSOCIATED HYDROLASE"/>
    <property type="match status" value="1"/>
</dbReference>
<evidence type="ECO:0000256" key="1">
    <source>
        <dbReference type="ARBA" id="ARBA00004502"/>
    </source>
</evidence>
<protein>
    <recommendedName>
        <fullName evidence="8">Lipid droplet-associated hydrolase</fullName>
    </recommendedName>
</protein>
<dbReference type="Gene3D" id="3.40.50.1820">
    <property type="entry name" value="alpha/beta hydrolase"/>
    <property type="match status" value="1"/>
</dbReference>
<sequence length="333" mass="36743">MEHWTTADGGITQVFAVRNPSEPADGKQRTVVVVIPGNPGIAEFYAPFCEALYNNAALEVDVICIAYPGHSHTDHISSTGAAGATHSIVQSWNSVLGQSTASSHKASSNYIKTSNSPLSLTDQIAHKVAILDLIISCYPTGTRFALCGHSIGGYMALNLLRMRPDVNIVKAIFLFPTLKYIADTANGRVVKNLVMPGVRHAIAFLLLVLRPILTVIPAVFYSIVALFTGMTGEHLKTTCEKLLHSSSGFHATTLAYYEMLEVKELDTETIAKNHDKLTFYYGPTDRWADASHYYDLKLRFPDIHAFLCDDGITHDFVINYSETMARKVVQWIY</sequence>
<reference evidence="6" key="1">
    <citation type="submission" date="2020-05" db="EMBL/GenBank/DDBJ databases">
        <title>Phylogenomic resolution of chytrid fungi.</title>
        <authorList>
            <person name="Stajich J.E."/>
            <person name="Amses K."/>
            <person name="Simmons R."/>
            <person name="Seto K."/>
            <person name="Myers J."/>
            <person name="Bonds A."/>
            <person name="Quandt C.A."/>
            <person name="Barry K."/>
            <person name="Liu P."/>
            <person name="Grigoriev I."/>
            <person name="Longcore J.E."/>
            <person name="James T.Y."/>
        </authorList>
    </citation>
    <scope>NUCLEOTIDE SEQUENCE</scope>
    <source>
        <strain evidence="6">JEL0513</strain>
    </source>
</reference>
<dbReference type="AlphaFoldDB" id="A0AAD5XE29"/>
<comment type="caution">
    <text evidence="6">The sequence shown here is derived from an EMBL/GenBank/DDBJ whole genome shotgun (WGS) entry which is preliminary data.</text>
</comment>
<keyword evidence="5" id="KW-0812">Transmembrane</keyword>
<name>A0AAD5XE29_9FUNG</name>
<evidence type="ECO:0000313" key="7">
    <source>
        <dbReference type="Proteomes" id="UP001211907"/>
    </source>
</evidence>
<dbReference type="Pfam" id="PF10230">
    <property type="entry name" value="LIDHydrolase"/>
    <property type="match status" value="1"/>
</dbReference>
<feature type="transmembrane region" description="Helical" evidence="5">
    <location>
        <begin position="201"/>
        <end position="227"/>
    </location>
</feature>
<proteinExistence type="inferred from homology"/>
<dbReference type="GO" id="GO:0005811">
    <property type="term" value="C:lipid droplet"/>
    <property type="evidence" value="ECO:0007669"/>
    <property type="project" value="UniProtKB-SubCell"/>
</dbReference>
<dbReference type="EMBL" id="JADGJH010000730">
    <property type="protein sequence ID" value="KAJ3123556.1"/>
    <property type="molecule type" value="Genomic_DNA"/>
</dbReference>
<dbReference type="GO" id="GO:0019915">
    <property type="term" value="P:lipid storage"/>
    <property type="evidence" value="ECO:0007669"/>
    <property type="project" value="InterPro"/>
</dbReference>
<evidence type="ECO:0000313" key="6">
    <source>
        <dbReference type="EMBL" id="KAJ3123556.1"/>
    </source>
</evidence>
<comment type="subcellular location">
    <subcellularLocation>
        <location evidence="1">Lipid droplet</location>
    </subcellularLocation>
</comment>
<dbReference type="InterPro" id="IPR019363">
    <property type="entry name" value="LDAH"/>
</dbReference>
<evidence type="ECO:0000256" key="3">
    <source>
        <dbReference type="ARBA" id="ARBA00022677"/>
    </source>
</evidence>
<dbReference type="GO" id="GO:0016298">
    <property type="term" value="F:lipase activity"/>
    <property type="evidence" value="ECO:0007669"/>
    <property type="project" value="InterPro"/>
</dbReference>
<evidence type="ECO:0008006" key="8">
    <source>
        <dbReference type="Google" id="ProtNLM"/>
    </source>
</evidence>
<dbReference type="PANTHER" id="PTHR13390">
    <property type="entry name" value="LIPASE"/>
    <property type="match status" value="1"/>
</dbReference>